<dbReference type="AlphaFoldDB" id="A0A8S0PNI0"/>
<evidence type="ECO:0000313" key="1">
    <source>
        <dbReference type="EMBL" id="CAA2955403.1"/>
    </source>
</evidence>
<proteinExistence type="predicted"/>
<protein>
    <submittedName>
        <fullName evidence="1">Uncharacterized protein</fullName>
    </submittedName>
</protein>
<reference evidence="1 2" key="1">
    <citation type="submission" date="2019-12" db="EMBL/GenBank/DDBJ databases">
        <authorList>
            <person name="Alioto T."/>
            <person name="Alioto T."/>
            <person name="Gomez Garrido J."/>
        </authorList>
    </citation>
    <scope>NUCLEOTIDE SEQUENCE [LARGE SCALE GENOMIC DNA]</scope>
</reference>
<gene>
    <name evidence="1" type="ORF">OLEA9_A037911</name>
</gene>
<dbReference type="Proteomes" id="UP000594638">
    <property type="component" value="Unassembled WGS sequence"/>
</dbReference>
<accession>A0A8S0PNI0</accession>
<name>A0A8S0PNI0_OLEEU</name>
<keyword evidence="2" id="KW-1185">Reference proteome</keyword>
<evidence type="ECO:0000313" key="2">
    <source>
        <dbReference type="Proteomes" id="UP000594638"/>
    </source>
</evidence>
<sequence>MSRMRLGSGVDEAWFPGIFRQFRGYGVQPFPGCDRHFWAVFGTQCVGHLQDATGTYPNFHVMSGTRPGHGRTEPDFQFVGTMCWPSPGCILAAAGTQPDFQAFLGNFWDSVCKPSSGRVMATAMTQPDLQAILGSFWVIGFRVFFKINLNEK</sequence>
<comment type="caution">
    <text evidence="1">The sequence shown here is derived from an EMBL/GenBank/DDBJ whole genome shotgun (WGS) entry which is preliminary data.</text>
</comment>
<dbReference type="EMBL" id="CACTIH010000149">
    <property type="protein sequence ID" value="CAA2955403.1"/>
    <property type="molecule type" value="Genomic_DNA"/>
</dbReference>
<dbReference type="Gramene" id="OE9A037911T1">
    <property type="protein sequence ID" value="OE9A037911C1"/>
    <property type="gene ID" value="OE9A037911"/>
</dbReference>
<organism evidence="1 2">
    <name type="scientific">Olea europaea subsp. europaea</name>
    <dbReference type="NCBI Taxonomy" id="158383"/>
    <lineage>
        <taxon>Eukaryota</taxon>
        <taxon>Viridiplantae</taxon>
        <taxon>Streptophyta</taxon>
        <taxon>Embryophyta</taxon>
        <taxon>Tracheophyta</taxon>
        <taxon>Spermatophyta</taxon>
        <taxon>Magnoliopsida</taxon>
        <taxon>eudicotyledons</taxon>
        <taxon>Gunneridae</taxon>
        <taxon>Pentapetalae</taxon>
        <taxon>asterids</taxon>
        <taxon>lamiids</taxon>
        <taxon>Lamiales</taxon>
        <taxon>Oleaceae</taxon>
        <taxon>Oleeae</taxon>
        <taxon>Olea</taxon>
    </lineage>
</organism>